<organism evidence="3 4">
    <name type="scientific">Protea cynaroides</name>
    <dbReference type="NCBI Taxonomy" id="273540"/>
    <lineage>
        <taxon>Eukaryota</taxon>
        <taxon>Viridiplantae</taxon>
        <taxon>Streptophyta</taxon>
        <taxon>Embryophyta</taxon>
        <taxon>Tracheophyta</taxon>
        <taxon>Spermatophyta</taxon>
        <taxon>Magnoliopsida</taxon>
        <taxon>Proteales</taxon>
        <taxon>Proteaceae</taxon>
        <taxon>Protea</taxon>
    </lineage>
</organism>
<evidence type="ECO:0000313" key="4">
    <source>
        <dbReference type="Proteomes" id="UP001141806"/>
    </source>
</evidence>
<name>A0A9Q0QPD5_9MAGN</name>
<evidence type="ECO:0000256" key="1">
    <source>
        <dbReference type="SAM" id="Coils"/>
    </source>
</evidence>
<reference evidence="3" key="1">
    <citation type="journal article" date="2023" name="Plant J.">
        <title>The genome of the king protea, Protea cynaroides.</title>
        <authorList>
            <person name="Chang J."/>
            <person name="Duong T.A."/>
            <person name="Schoeman C."/>
            <person name="Ma X."/>
            <person name="Roodt D."/>
            <person name="Barker N."/>
            <person name="Li Z."/>
            <person name="Van de Peer Y."/>
            <person name="Mizrachi E."/>
        </authorList>
    </citation>
    <scope>NUCLEOTIDE SEQUENCE</scope>
    <source>
        <tissue evidence="3">Young leaves</tissue>
    </source>
</reference>
<dbReference type="AlphaFoldDB" id="A0A9Q0QPD5"/>
<feature type="region of interest" description="Disordered" evidence="2">
    <location>
        <begin position="293"/>
        <end position="352"/>
    </location>
</feature>
<evidence type="ECO:0000313" key="3">
    <source>
        <dbReference type="EMBL" id="KAJ4967017.1"/>
    </source>
</evidence>
<gene>
    <name evidence="3" type="ORF">NE237_018866</name>
</gene>
<dbReference type="Proteomes" id="UP001141806">
    <property type="component" value="Unassembled WGS sequence"/>
</dbReference>
<evidence type="ECO:0000256" key="2">
    <source>
        <dbReference type="SAM" id="MobiDB-lite"/>
    </source>
</evidence>
<keyword evidence="4" id="KW-1185">Reference proteome</keyword>
<feature type="coiled-coil region" evidence="1">
    <location>
        <begin position="205"/>
        <end position="274"/>
    </location>
</feature>
<dbReference type="OrthoDB" id="1921280at2759"/>
<accession>A0A9Q0QPD5</accession>
<sequence>MGADKRSQLSRDHTQWQKIFNALVHMLQTQQIQLVSLVKERKLLDDRIRMQQDRWVSDVHVLQQQISQMKMDIAQAELVRSLEEAKSDLVVGLKQRDAFLYKLKLASTEADLKDLTLWVDCLTHKCSEQKGGSEKIKGKGGGEDGYSKEEEQRHSKILEGEVRKLKRAQEKLTSEKNSEVSALLTEKNFVWNKLQKMEGDYNSLLESKLSEVQQANGKIEKLIASMEQLESSNGQKDEAIFMLRTDLAKLEADKELSNIEISRLSKELESLKKSRSASVTPVLNGCKVALPSSLQSKNTSKDRRQPVQKVSAGPHTLDLMKEYEKGYRKSSKRRGVEATSTSETPRNGRIPMVGFKLDFNPRQQEQMQQFQNINFPRNQNLGFENSPLVSSSSSSHGNLLESLAAQIDKQTSEIDRYILLQMVRVRLEAEIHVASTRSYVSKLICR</sequence>
<protein>
    <submittedName>
        <fullName evidence="3">Uncharacterized protein</fullName>
    </submittedName>
</protein>
<keyword evidence="1" id="KW-0175">Coiled coil</keyword>
<feature type="compositionally biased region" description="Basic and acidic residues" evidence="2">
    <location>
        <begin position="318"/>
        <end position="327"/>
    </location>
</feature>
<proteinExistence type="predicted"/>
<dbReference type="PANTHER" id="PTHR35992">
    <property type="entry name" value="CYTOMATRIX PROTEIN-LIKE PROTEIN"/>
    <property type="match status" value="1"/>
</dbReference>
<comment type="caution">
    <text evidence="3">The sequence shown here is derived from an EMBL/GenBank/DDBJ whole genome shotgun (WGS) entry which is preliminary data.</text>
</comment>
<dbReference type="PANTHER" id="PTHR35992:SF1">
    <property type="entry name" value="CYTOMATRIX PROTEIN-LIKE PROTEIN"/>
    <property type="match status" value="1"/>
</dbReference>
<feature type="region of interest" description="Disordered" evidence="2">
    <location>
        <begin position="130"/>
        <end position="154"/>
    </location>
</feature>
<dbReference type="EMBL" id="JAMYWD010000007">
    <property type="protein sequence ID" value="KAJ4967017.1"/>
    <property type="molecule type" value="Genomic_DNA"/>
</dbReference>